<dbReference type="Gene3D" id="1.10.10.10">
    <property type="entry name" value="Winged helix-like DNA-binding domain superfamily/Winged helix DNA-binding domain"/>
    <property type="match status" value="1"/>
</dbReference>
<dbReference type="SUPFAM" id="SSF88659">
    <property type="entry name" value="Sigma3 and sigma4 domains of RNA polymerase sigma factors"/>
    <property type="match status" value="1"/>
</dbReference>
<evidence type="ECO:0000259" key="7">
    <source>
        <dbReference type="Pfam" id="PF08281"/>
    </source>
</evidence>
<evidence type="ECO:0000256" key="1">
    <source>
        <dbReference type="ARBA" id="ARBA00010641"/>
    </source>
</evidence>
<comment type="similarity">
    <text evidence="1">Belongs to the sigma-70 factor family. ECF subfamily.</text>
</comment>
<feature type="domain" description="RNA polymerase sigma-70 region 2" evidence="6">
    <location>
        <begin position="25"/>
        <end position="85"/>
    </location>
</feature>
<evidence type="ECO:0000256" key="3">
    <source>
        <dbReference type="ARBA" id="ARBA00023082"/>
    </source>
</evidence>
<keyword evidence="5" id="KW-0804">Transcription</keyword>
<name>A0A1F5ENL6_9BACT</name>
<dbReference type="InterPro" id="IPR036388">
    <property type="entry name" value="WH-like_DNA-bd_sf"/>
</dbReference>
<dbReference type="GO" id="GO:0003677">
    <property type="term" value="F:DNA binding"/>
    <property type="evidence" value="ECO:0007669"/>
    <property type="project" value="UniProtKB-KW"/>
</dbReference>
<keyword evidence="4" id="KW-0238">DNA-binding</keyword>
<dbReference type="PANTHER" id="PTHR43133">
    <property type="entry name" value="RNA POLYMERASE ECF-TYPE SIGMA FACTO"/>
    <property type="match status" value="1"/>
</dbReference>
<dbReference type="GO" id="GO:0016987">
    <property type="term" value="F:sigma factor activity"/>
    <property type="evidence" value="ECO:0007669"/>
    <property type="project" value="UniProtKB-KW"/>
</dbReference>
<evidence type="ECO:0000313" key="9">
    <source>
        <dbReference type="Proteomes" id="UP000186670"/>
    </source>
</evidence>
<proteinExistence type="inferred from homology"/>
<dbReference type="PANTHER" id="PTHR43133:SF8">
    <property type="entry name" value="RNA POLYMERASE SIGMA FACTOR HI_1459-RELATED"/>
    <property type="match status" value="1"/>
</dbReference>
<keyword evidence="2" id="KW-0805">Transcription regulation</keyword>
<organism evidence="8 9">
    <name type="scientific">Candidatus Campbellbacteria bacterium RIFCSPHIGHO2_01_FULL_34_10</name>
    <dbReference type="NCBI Taxonomy" id="1797577"/>
    <lineage>
        <taxon>Bacteria</taxon>
        <taxon>Candidatus Campbelliibacteriota</taxon>
    </lineage>
</organism>
<dbReference type="CDD" id="cd06171">
    <property type="entry name" value="Sigma70_r4"/>
    <property type="match status" value="1"/>
</dbReference>
<dbReference type="InterPro" id="IPR014284">
    <property type="entry name" value="RNA_pol_sigma-70_dom"/>
</dbReference>
<dbReference type="Pfam" id="PF08281">
    <property type="entry name" value="Sigma70_r4_2"/>
    <property type="match status" value="1"/>
</dbReference>
<dbReference type="SUPFAM" id="SSF88946">
    <property type="entry name" value="Sigma2 domain of RNA polymerase sigma factors"/>
    <property type="match status" value="1"/>
</dbReference>
<dbReference type="Pfam" id="PF04542">
    <property type="entry name" value="Sigma70_r2"/>
    <property type="match status" value="1"/>
</dbReference>
<dbReference type="NCBIfam" id="TIGR02937">
    <property type="entry name" value="sigma70-ECF"/>
    <property type="match status" value="1"/>
</dbReference>
<reference evidence="8 9" key="1">
    <citation type="journal article" date="2016" name="Nat. Commun.">
        <title>Thousands of microbial genomes shed light on interconnected biogeochemical processes in an aquifer system.</title>
        <authorList>
            <person name="Anantharaman K."/>
            <person name="Brown C.T."/>
            <person name="Hug L.A."/>
            <person name="Sharon I."/>
            <person name="Castelle C.J."/>
            <person name="Probst A.J."/>
            <person name="Thomas B.C."/>
            <person name="Singh A."/>
            <person name="Wilkins M.J."/>
            <person name="Karaoz U."/>
            <person name="Brodie E.L."/>
            <person name="Williams K.H."/>
            <person name="Hubbard S.S."/>
            <person name="Banfield J.F."/>
        </authorList>
    </citation>
    <scope>NUCLEOTIDE SEQUENCE [LARGE SCALE GENOMIC DNA]</scope>
</reference>
<evidence type="ECO:0000256" key="5">
    <source>
        <dbReference type="ARBA" id="ARBA00023163"/>
    </source>
</evidence>
<evidence type="ECO:0000256" key="4">
    <source>
        <dbReference type="ARBA" id="ARBA00023125"/>
    </source>
</evidence>
<evidence type="ECO:0000259" key="6">
    <source>
        <dbReference type="Pfam" id="PF04542"/>
    </source>
</evidence>
<protein>
    <recommendedName>
        <fullName evidence="10">RNA polymerase sigma factor 70 region 4 type 2 domain-containing protein</fullName>
    </recommendedName>
</protein>
<evidence type="ECO:0008006" key="10">
    <source>
        <dbReference type="Google" id="ProtNLM"/>
    </source>
</evidence>
<dbReference type="InterPro" id="IPR039425">
    <property type="entry name" value="RNA_pol_sigma-70-like"/>
</dbReference>
<dbReference type="GO" id="GO:0006352">
    <property type="term" value="P:DNA-templated transcription initiation"/>
    <property type="evidence" value="ECO:0007669"/>
    <property type="project" value="InterPro"/>
</dbReference>
<gene>
    <name evidence="8" type="ORF">A2811_02460</name>
</gene>
<feature type="domain" description="RNA polymerase sigma factor 70 region 4 type 2" evidence="7">
    <location>
        <begin position="118"/>
        <end position="169"/>
    </location>
</feature>
<comment type="caution">
    <text evidence="8">The sequence shown here is derived from an EMBL/GenBank/DDBJ whole genome shotgun (WGS) entry which is preliminary data.</text>
</comment>
<sequence length="176" mass="20771">MIMTPKQKNKRDIILTMAHRNYEKGMSSYAFFKVQNSAMSKDLVQDTFIKTWKYLVRNGKIDLMKPFLYHILNQLIIDEYRKKYRKNKTTSLDALMEKGFEPGFDNSERMINTFDGKAILLLIQYLPTKYEKVVRMRYVQNLSLKEISLITGQSRNAVAVQAYRGLAKLKKLYNHK</sequence>
<dbReference type="EMBL" id="MEZZ01000020">
    <property type="protein sequence ID" value="OGD68826.1"/>
    <property type="molecule type" value="Genomic_DNA"/>
</dbReference>
<evidence type="ECO:0000313" key="8">
    <source>
        <dbReference type="EMBL" id="OGD68826.1"/>
    </source>
</evidence>
<dbReference type="InterPro" id="IPR013249">
    <property type="entry name" value="RNA_pol_sigma70_r4_t2"/>
</dbReference>
<dbReference type="InterPro" id="IPR007627">
    <property type="entry name" value="RNA_pol_sigma70_r2"/>
</dbReference>
<keyword evidence="3" id="KW-0731">Sigma factor</keyword>
<dbReference type="InterPro" id="IPR013325">
    <property type="entry name" value="RNA_pol_sigma_r2"/>
</dbReference>
<dbReference type="AlphaFoldDB" id="A0A1F5ENL6"/>
<dbReference type="InterPro" id="IPR013324">
    <property type="entry name" value="RNA_pol_sigma_r3/r4-like"/>
</dbReference>
<dbReference type="Gene3D" id="1.10.1740.10">
    <property type="match status" value="1"/>
</dbReference>
<dbReference type="Proteomes" id="UP000186670">
    <property type="component" value="Unassembled WGS sequence"/>
</dbReference>
<evidence type="ECO:0000256" key="2">
    <source>
        <dbReference type="ARBA" id="ARBA00023015"/>
    </source>
</evidence>
<accession>A0A1F5ENL6</accession>